<dbReference type="OrthoDB" id="21416at2759"/>
<dbReference type="AlphaFoldDB" id="A0A6A5Z9I7"/>
<dbReference type="GO" id="GO:0008270">
    <property type="term" value="F:zinc ion binding"/>
    <property type="evidence" value="ECO:0007669"/>
    <property type="project" value="UniProtKB-KW"/>
</dbReference>
<dbReference type="PROSITE" id="PS50157">
    <property type="entry name" value="ZINC_FINGER_C2H2_2"/>
    <property type="match status" value="2"/>
</dbReference>
<dbReference type="PANTHER" id="PTHR10039:SF14">
    <property type="entry name" value="NACHT DOMAIN-CONTAINING PROTEIN"/>
    <property type="match status" value="1"/>
</dbReference>
<keyword evidence="3 5" id="KW-0863">Zinc-finger</keyword>
<sequence length="988" mass="114380">MNPPTPSIGVSTPTRTQAAWFQHVLDKHKASLTDKERRQFQVATIEDLQVSIKAIQDQQESEKRLQAMGRLNVFLEGMKEYEKVVQVFVNTSEILAFVWVACTFAEAFNTLMEAYQRIGEHLPLLSQYEVLFRNEPQMARVLVMMYEDILSFHYKAMSYFKKKMWAKLFHALWKTFNTEFEAILHNLREHRSLIESQAGLLQYSAILRMRDEAQASMQKAEVAENRRRREFVYQWLSAAKYDVDQESCEKIRRQYPGTGDWLLKKDRFHSWFDPDFCANQLLWLNGIPGAGKTILASLVIEEAIKLKQTKHDIAVVFFYCRDQDNTRDTFISVARGLLTQLMQQDDSLLSYFYEIASRSGQTTLSSPVLAKEILDTATKNCEKLYIIIDGVDECEKEERKDLVSFLVSVWEALPIDEADSLRCMFISQDDSAARKDFSTMVALKITTNDVKHDIRSFARVWSLKIQSRFDLSDERLQYVEDVVTERADGMFLFAKLMSAYLYEQSSLGQLEEELIPGSFPKGPTRLNELYGRIMRRISTRKDTVKLLGWFVCSRRPLKWREIQCAVSIDLEEQTVDWKRKRIVFDPKDMFGSLVEVQADDTVKLVHYSAKRYLTDTKSVDTAAEELALTSLCAGYLTFPSFESKFEPDIGYYGFVDYIGYYGFVDYAYAYWSRHLEKALSTPKTAKEVQDLAETLGVFIDMHWDDLRSITPTPKSILVRLKALKDERNFEKIACAVHMARKLLHAPSGLLSPNERVLRLGDSVSRIRRLIEILRSEDEDWRKHEVAYGSDVYKCPRLNCNRFYNGFATCQLRDEHVQKHERSYFCSFPGCHMALLGCTTLKELQKHERDFHEALDFEDEADFPELPPEKVSFDCTQCDAKFTRKHNLKIHMRTHDAPNEKSFVCSICGKTFARQGDRTRHESTLHSGPKEFTCGGQLQNGAKWGCGRVFNRADVLNRHYRSEKGRACKLPLEEEESEMTLTSTPAESQ</sequence>
<evidence type="ECO:0000256" key="1">
    <source>
        <dbReference type="ARBA" id="ARBA00022723"/>
    </source>
</evidence>
<dbReference type="Proteomes" id="UP000799770">
    <property type="component" value="Unassembled WGS sequence"/>
</dbReference>
<evidence type="ECO:0008006" key="10">
    <source>
        <dbReference type="Google" id="ProtNLM"/>
    </source>
</evidence>
<dbReference type="PROSITE" id="PS00028">
    <property type="entry name" value="ZINC_FINGER_C2H2_1"/>
    <property type="match status" value="2"/>
</dbReference>
<evidence type="ECO:0000256" key="4">
    <source>
        <dbReference type="ARBA" id="ARBA00022833"/>
    </source>
</evidence>
<evidence type="ECO:0000313" key="9">
    <source>
        <dbReference type="Proteomes" id="UP000799770"/>
    </source>
</evidence>
<dbReference type="Pfam" id="PF22939">
    <property type="entry name" value="WHD_GPIID"/>
    <property type="match status" value="1"/>
</dbReference>
<evidence type="ECO:0000256" key="2">
    <source>
        <dbReference type="ARBA" id="ARBA00022737"/>
    </source>
</evidence>
<gene>
    <name evidence="8" type="ORF">BDV96DRAFT_645526</name>
</gene>
<evidence type="ECO:0000256" key="3">
    <source>
        <dbReference type="ARBA" id="ARBA00022771"/>
    </source>
</evidence>
<keyword evidence="1" id="KW-0479">Metal-binding</keyword>
<dbReference type="Pfam" id="PF00096">
    <property type="entry name" value="zf-C2H2"/>
    <property type="match status" value="2"/>
</dbReference>
<dbReference type="PROSITE" id="PS50837">
    <property type="entry name" value="NACHT"/>
    <property type="match status" value="1"/>
</dbReference>
<feature type="domain" description="NACHT" evidence="7">
    <location>
        <begin position="280"/>
        <end position="406"/>
    </location>
</feature>
<dbReference type="SUPFAM" id="SSF57667">
    <property type="entry name" value="beta-beta-alpha zinc fingers"/>
    <property type="match status" value="2"/>
</dbReference>
<keyword evidence="9" id="KW-1185">Reference proteome</keyword>
<name>A0A6A5Z9I7_9PLEO</name>
<reference evidence="8" key="1">
    <citation type="journal article" date="2020" name="Stud. Mycol.">
        <title>101 Dothideomycetes genomes: a test case for predicting lifestyles and emergence of pathogens.</title>
        <authorList>
            <person name="Haridas S."/>
            <person name="Albert R."/>
            <person name="Binder M."/>
            <person name="Bloem J."/>
            <person name="Labutti K."/>
            <person name="Salamov A."/>
            <person name="Andreopoulos B."/>
            <person name="Baker S."/>
            <person name="Barry K."/>
            <person name="Bills G."/>
            <person name="Bluhm B."/>
            <person name="Cannon C."/>
            <person name="Castanera R."/>
            <person name="Culley D."/>
            <person name="Daum C."/>
            <person name="Ezra D."/>
            <person name="Gonzalez J."/>
            <person name="Henrissat B."/>
            <person name="Kuo A."/>
            <person name="Liang C."/>
            <person name="Lipzen A."/>
            <person name="Lutzoni F."/>
            <person name="Magnuson J."/>
            <person name="Mondo S."/>
            <person name="Nolan M."/>
            <person name="Ohm R."/>
            <person name="Pangilinan J."/>
            <person name="Park H.-J."/>
            <person name="Ramirez L."/>
            <person name="Alfaro M."/>
            <person name="Sun H."/>
            <person name="Tritt A."/>
            <person name="Yoshinaga Y."/>
            <person name="Zwiers L.-H."/>
            <person name="Turgeon B."/>
            <person name="Goodwin S."/>
            <person name="Spatafora J."/>
            <person name="Crous P."/>
            <person name="Grigoriev I."/>
        </authorList>
    </citation>
    <scope>NUCLEOTIDE SEQUENCE</scope>
    <source>
        <strain evidence="8">CBS 627.86</strain>
    </source>
</reference>
<dbReference type="Gene3D" id="3.30.160.60">
    <property type="entry name" value="Classic Zinc Finger"/>
    <property type="match status" value="2"/>
</dbReference>
<dbReference type="SMART" id="SM00355">
    <property type="entry name" value="ZnF_C2H2"/>
    <property type="match status" value="4"/>
</dbReference>
<dbReference type="InterPro" id="IPR013087">
    <property type="entry name" value="Znf_C2H2_type"/>
</dbReference>
<dbReference type="InterPro" id="IPR056125">
    <property type="entry name" value="DUF7708"/>
</dbReference>
<dbReference type="SUPFAM" id="SSF52540">
    <property type="entry name" value="P-loop containing nucleoside triphosphate hydrolases"/>
    <property type="match status" value="1"/>
</dbReference>
<dbReference type="Pfam" id="PF24883">
    <property type="entry name" value="NPHP3_N"/>
    <property type="match status" value="1"/>
</dbReference>
<feature type="domain" description="C2H2-type" evidence="6">
    <location>
        <begin position="872"/>
        <end position="899"/>
    </location>
</feature>
<evidence type="ECO:0000313" key="8">
    <source>
        <dbReference type="EMBL" id="KAF2116189.1"/>
    </source>
</evidence>
<dbReference type="FunFam" id="3.30.160.60:FF:000110">
    <property type="entry name" value="Zinc finger protein-like"/>
    <property type="match status" value="1"/>
</dbReference>
<evidence type="ECO:0000259" key="7">
    <source>
        <dbReference type="PROSITE" id="PS50837"/>
    </source>
</evidence>
<evidence type="ECO:0000256" key="5">
    <source>
        <dbReference type="PROSITE-ProRule" id="PRU00042"/>
    </source>
</evidence>
<dbReference type="EMBL" id="ML977321">
    <property type="protein sequence ID" value="KAF2116189.1"/>
    <property type="molecule type" value="Genomic_DNA"/>
</dbReference>
<dbReference type="Gene3D" id="3.40.50.300">
    <property type="entry name" value="P-loop containing nucleotide triphosphate hydrolases"/>
    <property type="match status" value="1"/>
</dbReference>
<dbReference type="PANTHER" id="PTHR10039">
    <property type="entry name" value="AMELOGENIN"/>
    <property type="match status" value="1"/>
</dbReference>
<dbReference type="InterPro" id="IPR007111">
    <property type="entry name" value="NACHT_NTPase"/>
</dbReference>
<organism evidence="8 9">
    <name type="scientific">Lophiotrema nucula</name>
    <dbReference type="NCBI Taxonomy" id="690887"/>
    <lineage>
        <taxon>Eukaryota</taxon>
        <taxon>Fungi</taxon>
        <taxon>Dikarya</taxon>
        <taxon>Ascomycota</taxon>
        <taxon>Pezizomycotina</taxon>
        <taxon>Dothideomycetes</taxon>
        <taxon>Pleosporomycetidae</taxon>
        <taxon>Pleosporales</taxon>
        <taxon>Lophiotremataceae</taxon>
        <taxon>Lophiotrema</taxon>
    </lineage>
</organism>
<evidence type="ECO:0000259" key="6">
    <source>
        <dbReference type="PROSITE" id="PS50157"/>
    </source>
</evidence>
<accession>A0A6A5Z9I7</accession>
<feature type="domain" description="C2H2-type" evidence="6">
    <location>
        <begin position="902"/>
        <end position="930"/>
    </location>
</feature>
<dbReference type="InterPro" id="IPR036236">
    <property type="entry name" value="Znf_C2H2_sf"/>
</dbReference>
<dbReference type="InterPro" id="IPR054471">
    <property type="entry name" value="GPIID_WHD"/>
</dbReference>
<dbReference type="InterPro" id="IPR027417">
    <property type="entry name" value="P-loop_NTPase"/>
</dbReference>
<keyword evidence="2" id="KW-0677">Repeat</keyword>
<keyword evidence="4" id="KW-0862">Zinc</keyword>
<proteinExistence type="predicted"/>
<dbReference type="Pfam" id="PF24809">
    <property type="entry name" value="DUF7708"/>
    <property type="match status" value="1"/>
</dbReference>
<protein>
    <recommendedName>
        <fullName evidence="10">NACHT domain-containing protein</fullName>
    </recommendedName>
</protein>
<dbReference type="InterPro" id="IPR056884">
    <property type="entry name" value="NPHP3-like_N"/>
</dbReference>